<dbReference type="AlphaFoldDB" id="A0A0R1XQ86"/>
<dbReference type="GO" id="GO:0071972">
    <property type="term" value="F:peptidoglycan L,D-transpeptidase activity"/>
    <property type="evidence" value="ECO:0007669"/>
    <property type="project" value="TreeGrafter"/>
</dbReference>
<reference evidence="8 9" key="1">
    <citation type="journal article" date="2015" name="Genome Announc.">
        <title>Expanding the biotechnology potential of lactobacilli through comparative genomics of 213 strains and associated genera.</title>
        <authorList>
            <person name="Sun Z."/>
            <person name="Harris H.M."/>
            <person name="McCann A."/>
            <person name="Guo C."/>
            <person name="Argimon S."/>
            <person name="Zhang W."/>
            <person name="Yang X."/>
            <person name="Jeffery I.B."/>
            <person name="Cooney J.C."/>
            <person name="Kagawa T.F."/>
            <person name="Liu W."/>
            <person name="Song Y."/>
            <person name="Salvetti E."/>
            <person name="Wrobel A."/>
            <person name="Rasinkangas P."/>
            <person name="Parkhill J."/>
            <person name="Rea M.C."/>
            <person name="O'Sullivan O."/>
            <person name="Ritari J."/>
            <person name="Douillard F.P."/>
            <person name="Paul Ross R."/>
            <person name="Yang R."/>
            <person name="Briner A.E."/>
            <person name="Felis G.E."/>
            <person name="de Vos W.M."/>
            <person name="Barrangou R."/>
            <person name="Klaenhammer T.R."/>
            <person name="Caufield P.W."/>
            <person name="Cui Y."/>
            <person name="Zhang H."/>
            <person name="O'Toole P.W."/>
        </authorList>
    </citation>
    <scope>NUCLEOTIDE SEQUENCE [LARGE SCALE GENOMIC DNA]</scope>
    <source>
        <strain evidence="8 9">DSM 6035</strain>
    </source>
</reference>
<dbReference type="InterPro" id="IPR005490">
    <property type="entry name" value="LD_TPept_cat_dom"/>
</dbReference>
<keyword evidence="5 6" id="KW-0961">Cell wall biogenesis/degradation</keyword>
<sequence>MQNLTLKKAIAGVAVILLVLLLGIHLHQRNHFNRNVTINHVAVGGLTVQQAYDKVSKTKRTSKIYVKQKLVYVGKPTQSGFTASDKGRIVKALHEQYTFFPSRRRVNLIVEPANLDKSALGDIDAAVNNRLQQLNSGRRAPHDAYAVYQDGKVKVIPAVKGTQYSDQGLNRTVSREFVNGTVHLKPKFITPLSANSATVQNEKKQLAKLEGRSVTYRVQNKDYRFTTAEVVSKATYQNGHYSFNTGPVKAKINQINRKQATLGRAFKFKTASGKVVTTTNAGTYGWKISSKQAGQSLASALGANKKQVNAENDIYGKGYSHLGTGYNNISNDGIGKTYVAVSLAKQHAWFYKNGKCVLSTDIVSGSNNAGNRTPKGVWYIMYQQSPSVLRGTNDDGSKYSSPVQYWSPFTLSGCGFHDASWRHDWSKTAYKETGGGSHGCINMHPENAGIGFHALSKGEPVIIY</sequence>
<dbReference type="GO" id="GO:0005576">
    <property type="term" value="C:extracellular region"/>
    <property type="evidence" value="ECO:0007669"/>
    <property type="project" value="TreeGrafter"/>
</dbReference>
<comment type="caution">
    <text evidence="8">The sequence shown here is derived from an EMBL/GenBank/DDBJ whole genome shotgun (WGS) entry which is preliminary data.</text>
</comment>
<dbReference type="PATRIC" id="fig|1423782.4.peg.1732"/>
<feature type="domain" description="L,D-TPase catalytic" evidence="7">
    <location>
        <begin position="337"/>
        <end position="464"/>
    </location>
</feature>
<organism evidence="8 9">
    <name type="scientific">Limosilactobacillus panis DSM 6035</name>
    <dbReference type="NCBI Taxonomy" id="1423782"/>
    <lineage>
        <taxon>Bacteria</taxon>
        <taxon>Bacillati</taxon>
        <taxon>Bacillota</taxon>
        <taxon>Bacilli</taxon>
        <taxon>Lactobacillales</taxon>
        <taxon>Lactobacillaceae</taxon>
        <taxon>Limosilactobacillus</taxon>
    </lineage>
</organism>
<dbReference type="SUPFAM" id="SSF143985">
    <property type="entry name" value="L,D-transpeptidase pre-catalytic domain-like"/>
    <property type="match status" value="1"/>
</dbReference>
<dbReference type="OrthoDB" id="3176960at2"/>
<evidence type="ECO:0000256" key="5">
    <source>
        <dbReference type="ARBA" id="ARBA00023316"/>
    </source>
</evidence>
<evidence type="ECO:0000256" key="1">
    <source>
        <dbReference type="ARBA" id="ARBA00004752"/>
    </source>
</evidence>
<feature type="active site" description="Nucleophile" evidence="6">
    <location>
        <position position="440"/>
    </location>
</feature>
<feature type="active site" description="Proton donor/acceptor" evidence="6">
    <location>
        <position position="417"/>
    </location>
</feature>
<dbReference type="GO" id="GO:0016740">
    <property type="term" value="F:transferase activity"/>
    <property type="evidence" value="ECO:0007669"/>
    <property type="project" value="UniProtKB-KW"/>
</dbReference>
<dbReference type="InterPro" id="IPR050979">
    <property type="entry name" value="LD-transpeptidase"/>
</dbReference>
<dbReference type="GO" id="GO:0071555">
    <property type="term" value="P:cell wall organization"/>
    <property type="evidence" value="ECO:0007669"/>
    <property type="project" value="UniProtKB-UniRule"/>
</dbReference>
<dbReference type="STRING" id="1423782.FD32_GL001666"/>
<keyword evidence="9" id="KW-1185">Reference proteome</keyword>
<dbReference type="PANTHER" id="PTHR30582:SF33">
    <property type="entry name" value="EXPORTED PROTEIN"/>
    <property type="match status" value="1"/>
</dbReference>
<dbReference type="Gene3D" id="2.40.440.10">
    <property type="entry name" value="L,D-transpeptidase catalytic domain-like"/>
    <property type="match status" value="1"/>
</dbReference>
<dbReference type="InterPro" id="IPR038063">
    <property type="entry name" value="Transpep_catalytic_dom"/>
</dbReference>
<dbReference type="PROSITE" id="PS52029">
    <property type="entry name" value="LD_TPASE"/>
    <property type="match status" value="1"/>
</dbReference>
<evidence type="ECO:0000313" key="9">
    <source>
        <dbReference type="Proteomes" id="UP000051412"/>
    </source>
</evidence>
<keyword evidence="4 6" id="KW-0573">Peptidoglycan synthesis</keyword>
<proteinExistence type="predicted"/>
<dbReference type="GO" id="GO:0018104">
    <property type="term" value="P:peptidoglycan-protein cross-linking"/>
    <property type="evidence" value="ECO:0007669"/>
    <property type="project" value="TreeGrafter"/>
</dbReference>
<dbReference type="Gene3D" id="3.10.20.800">
    <property type="match status" value="1"/>
</dbReference>
<protein>
    <recommendedName>
        <fullName evidence="7">L,D-TPase catalytic domain-containing protein</fullName>
    </recommendedName>
</protein>
<dbReference type="UniPathway" id="UPA00219"/>
<evidence type="ECO:0000259" key="7">
    <source>
        <dbReference type="PROSITE" id="PS52029"/>
    </source>
</evidence>
<dbReference type="PANTHER" id="PTHR30582">
    <property type="entry name" value="L,D-TRANSPEPTIDASE"/>
    <property type="match status" value="1"/>
</dbReference>
<dbReference type="GO" id="GO:0008360">
    <property type="term" value="P:regulation of cell shape"/>
    <property type="evidence" value="ECO:0007669"/>
    <property type="project" value="UniProtKB-UniRule"/>
</dbReference>
<dbReference type="CDD" id="cd16913">
    <property type="entry name" value="YkuD_like"/>
    <property type="match status" value="1"/>
</dbReference>
<gene>
    <name evidence="8" type="ORF">FD32_GL001666</name>
</gene>
<comment type="pathway">
    <text evidence="1 6">Cell wall biogenesis; peptidoglycan biosynthesis.</text>
</comment>
<dbReference type="RefSeq" id="WP_047768449.1">
    <property type="nucleotide sequence ID" value="NZ_AZGM01000038.1"/>
</dbReference>
<dbReference type="Proteomes" id="UP000051412">
    <property type="component" value="Unassembled WGS sequence"/>
</dbReference>
<dbReference type="EMBL" id="AZGM01000038">
    <property type="protein sequence ID" value="KRM28739.1"/>
    <property type="molecule type" value="Genomic_DNA"/>
</dbReference>
<evidence type="ECO:0000256" key="6">
    <source>
        <dbReference type="PROSITE-ProRule" id="PRU01373"/>
    </source>
</evidence>
<dbReference type="Pfam" id="PF03734">
    <property type="entry name" value="YkuD"/>
    <property type="match status" value="1"/>
</dbReference>
<keyword evidence="3 6" id="KW-0133">Cell shape</keyword>
<evidence type="ECO:0000313" key="8">
    <source>
        <dbReference type="EMBL" id="KRM28739.1"/>
    </source>
</evidence>
<dbReference type="SUPFAM" id="SSF141523">
    <property type="entry name" value="L,D-transpeptidase catalytic domain-like"/>
    <property type="match status" value="1"/>
</dbReference>
<accession>A0A0R1XQ86</accession>
<name>A0A0R1XQ86_9LACO</name>
<keyword evidence="2" id="KW-0808">Transferase</keyword>
<evidence type="ECO:0000256" key="4">
    <source>
        <dbReference type="ARBA" id="ARBA00022984"/>
    </source>
</evidence>
<dbReference type="InterPro" id="IPR038054">
    <property type="entry name" value="LD_TPept-like_central_sf"/>
</dbReference>
<evidence type="ECO:0000256" key="3">
    <source>
        <dbReference type="ARBA" id="ARBA00022960"/>
    </source>
</evidence>
<evidence type="ECO:0000256" key="2">
    <source>
        <dbReference type="ARBA" id="ARBA00022679"/>
    </source>
</evidence>